<dbReference type="PROSITE" id="PS00778">
    <property type="entry name" value="HIS_ACID_PHOSPHAT_2"/>
    <property type="match status" value="1"/>
</dbReference>
<name>A0A9W8MIB8_9AGAR</name>
<dbReference type="EMBL" id="JANBPK010000814">
    <property type="protein sequence ID" value="KAJ2930967.1"/>
    <property type="molecule type" value="Genomic_DNA"/>
</dbReference>
<dbReference type="Gene3D" id="3.40.50.1240">
    <property type="entry name" value="Phosphoglycerate mutase-like"/>
    <property type="match status" value="2"/>
</dbReference>
<evidence type="ECO:0000256" key="1">
    <source>
        <dbReference type="ARBA" id="ARBA00005375"/>
    </source>
</evidence>
<dbReference type="Proteomes" id="UP001140091">
    <property type="component" value="Unassembled WGS sequence"/>
</dbReference>
<dbReference type="AlphaFoldDB" id="A0A9W8MIB8"/>
<keyword evidence="5" id="KW-1185">Reference proteome</keyword>
<comment type="caution">
    <text evidence="4">The sequence shown here is derived from an EMBL/GenBank/DDBJ whole genome shotgun (WGS) entry which is preliminary data.</text>
</comment>
<organism evidence="4 5">
    <name type="scientific">Candolleomyces eurysporus</name>
    <dbReference type="NCBI Taxonomy" id="2828524"/>
    <lineage>
        <taxon>Eukaryota</taxon>
        <taxon>Fungi</taxon>
        <taxon>Dikarya</taxon>
        <taxon>Basidiomycota</taxon>
        <taxon>Agaricomycotina</taxon>
        <taxon>Agaricomycetes</taxon>
        <taxon>Agaricomycetidae</taxon>
        <taxon>Agaricales</taxon>
        <taxon>Agaricineae</taxon>
        <taxon>Psathyrellaceae</taxon>
        <taxon>Candolleomyces</taxon>
    </lineage>
</organism>
<dbReference type="OrthoDB" id="10257284at2759"/>
<dbReference type="PANTHER" id="PTHR11567:SF110">
    <property type="entry name" value="2-PHOSPHOXYLOSE PHOSPHATASE 1"/>
    <property type="match status" value="1"/>
</dbReference>
<keyword evidence="2" id="KW-0378">Hydrolase</keyword>
<sequence length="413" mass="46155">MPFSSDKRLFQFLVVTTLWYTLDWNPAVYAQVVSSRESNDNDTITLNSPKLAYNTFIDPSSSPVSQLDNAGMPFGFSGRGTGASEGGGADGFVYRYPQVPLDVENYPVAPGPLQLEQVHVFVRHGERTPVGVRLVDHPANVPEHWNMCKAAHRFNSAVTSLLSNSRPEFEDPLPARKIVERKDGKAVVGEWNGKDENLIGNTYSCKRLEILQVGFAKAAADAYNPTLEHLDKRLSKYINGNPIRVDGRPRASGILDTIRSAVAHGIKVPADFEDQSIVDIIERAVVNEWFAGYKTEEVRRLGVGRLFEDMLKKMQHKIDHPEKDPLKILVHSTHDTAIAAIRQTLDVFDDNLALLLDVRMRYQNKSVDLPICAEEGKHLPGHPEFCTLEAFNARMKGLIPQHWDHECNATGHS</sequence>
<accession>A0A9W8MIB8</accession>
<dbReference type="InterPro" id="IPR000560">
    <property type="entry name" value="His_Pase_clade-2"/>
</dbReference>
<feature type="signal peptide" evidence="3">
    <location>
        <begin position="1"/>
        <end position="30"/>
    </location>
</feature>
<dbReference type="InterPro" id="IPR033379">
    <property type="entry name" value="Acid_Pase_AS"/>
</dbReference>
<dbReference type="SUPFAM" id="SSF53254">
    <property type="entry name" value="Phosphoglycerate mutase-like"/>
    <property type="match status" value="1"/>
</dbReference>
<evidence type="ECO:0000313" key="4">
    <source>
        <dbReference type="EMBL" id="KAJ2930967.1"/>
    </source>
</evidence>
<keyword evidence="3" id="KW-0732">Signal</keyword>
<gene>
    <name evidence="4" type="ORF">H1R20_g6122</name>
</gene>
<protein>
    <recommendedName>
        <fullName evidence="6">Phosphoglycerate mutase-like protein</fullName>
    </recommendedName>
</protein>
<comment type="similarity">
    <text evidence="1">Belongs to the histidine acid phosphatase family.</text>
</comment>
<evidence type="ECO:0000313" key="5">
    <source>
        <dbReference type="Proteomes" id="UP001140091"/>
    </source>
</evidence>
<dbReference type="InterPro" id="IPR029033">
    <property type="entry name" value="His_PPase_superfam"/>
</dbReference>
<evidence type="ECO:0000256" key="3">
    <source>
        <dbReference type="SAM" id="SignalP"/>
    </source>
</evidence>
<dbReference type="InterPro" id="IPR050645">
    <property type="entry name" value="Histidine_acid_phosphatase"/>
</dbReference>
<feature type="non-terminal residue" evidence="4">
    <location>
        <position position="413"/>
    </location>
</feature>
<dbReference type="GO" id="GO:0016791">
    <property type="term" value="F:phosphatase activity"/>
    <property type="evidence" value="ECO:0007669"/>
    <property type="project" value="TreeGrafter"/>
</dbReference>
<feature type="chain" id="PRO_5040777720" description="Phosphoglycerate mutase-like protein" evidence="3">
    <location>
        <begin position="31"/>
        <end position="413"/>
    </location>
</feature>
<dbReference type="Pfam" id="PF00328">
    <property type="entry name" value="His_Phos_2"/>
    <property type="match status" value="1"/>
</dbReference>
<proteinExistence type="inferred from homology"/>
<reference evidence="4" key="1">
    <citation type="submission" date="2022-06" db="EMBL/GenBank/DDBJ databases">
        <title>Genome Sequence of Candolleomyces eurysporus.</title>
        <authorList>
            <person name="Buettner E."/>
        </authorList>
    </citation>
    <scope>NUCLEOTIDE SEQUENCE</scope>
    <source>
        <strain evidence="4">VTCC 930004</strain>
    </source>
</reference>
<dbReference type="PANTHER" id="PTHR11567">
    <property type="entry name" value="ACID PHOSPHATASE-RELATED"/>
    <property type="match status" value="1"/>
</dbReference>
<evidence type="ECO:0008006" key="6">
    <source>
        <dbReference type="Google" id="ProtNLM"/>
    </source>
</evidence>
<evidence type="ECO:0000256" key="2">
    <source>
        <dbReference type="ARBA" id="ARBA00022801"/>
    </source>
</evidence>